<sequence>MSDSDSDDFQDAREHIAVPPARMDKQLATTLKDAHEILANLDNSFAADLALHLYMVRLLETRGWYVANGRFSAWPLARDVVPVPRASREYVDECNVTADRQSALLVPYKQLNNDAKEKPKEQFLEYKPARTNAVEELELQLRAVFQRKIDSKIHSYNLSNAATRIADKTAPMEKYMPILEPPVDMEPETKSDLLARINTVFDGLIRQRKDSLVSETVSPFDWTSIALQAKDYDAYIDMARLMKLNNWKVVSAASFEHAAPNTFEQVSEMKNSSIVLACRLLCPFSIKVRGVPDFLNDPFGQSVSCNMVKMLPTVAESLSLPSTLIRTIFSIVEPSSCCRTRMIARPRSQTIEFFNQKTLIRNSLIGRTNETDFAWLSMSSSKLDSSFSISKLGCWPSSTGEVLYCSWSWLEMLLYNLEAMLTALLPGRPRFSGAANFSSCEELIVTSSSSKLSSSSNSFIDFIDSFSSIGSEFASNSPFPSSVSPNRSRWTSLLNSLEFRGVLTPEGASEKSSDDENAELVGSSPGRAEPSLASSFKTSSTAFKTTSLTFWSSLPCS</sequence>
<keyword evidence="3" id="KW-1185">Reference proteome</keyword>
<proteinExistence type="predicted"/>
<reference evidence="2" key="2">
    <citation type="submission" date="2021-01" db="EMBL/GenBank/DDBJ databases">
        <authorList>
            <person name="Schikora-Tamarit M.A."/>
        </authorList>
    </citation>
    <scope>NUCLEOTIDE SEQUENCE</scope>
    <source>
        <strain evidence="2">CBS6075</strain>
    </source>
</reference>
<evidence type="ECO:0000313" key="3">
    <source>
        <dbReference type="Proteomes" id="UP000769157"/>
    </source>
</evidence>
<organism evidence="2 3">
    <name type="scientific">Ogataea philodendri</name>
    <dbReference type="NCBI Taxonomy" id="1378263"/>
    <lineage>
        <taxon>Eukaryota</taxon>
        <taxon>Fungi</taxon>
        <taxon>Dikarya</taxon>
        <taxon>Ascomycota</taxon>
        <taxon>Saccharomycotina</taxon>
        <taxon>Pichiomycetes</taxon>
        <taxon>Pichiales</taxon>
        <taxon>Pichiaceae</taxon>
        <taxon>Ogataea</taxon>
    </lineage>
</organism>
<gene>
    <name evidence="2" type="ORF">OGAPHI_006779</name>
</gene>
<evidence type="ECO:0000313" key="2">
    <source>
        <dbReference type="EMBL" id="KAH3661372.1"/>
    </source>
</evidence>
<dbReference type="AlphaFoldDB" id="A0A9P8NXQ3"/>
<feature type="region of interest" description="Disordered" evidence="1">
    <location>
        <begin position="506"/>
        <end position="533"/>
    </location>
</feature>
<evidence type="ECO:0000256" key="1">
    <source>
        <dbReference type="SAM" id="MobiDB-lite"/>
    </source>
</evidence>
<reference evidence="2" key="1">
    <citation type="journal article" date="2021" name="Open Biol.">
        <title>Shared evolutionary footprints suggest mitochondrial oxidative damage underlies multiple complex I losses in fungi.</title>
        <authorList>
            <person name="Schikora-Tamarit M.A."/>
            <person name="Marcet-Houben M."/>
            <person name="Nosek J."/>
            <person name="Gabaldon T."/>
        </authorList>
    </citation>
    <scope>NUCLEOTIDE SEQUENCE</scope>
    <source>
        <strain evidence="2">CBS6075</strain>
    </source>
</reference>
<dbReference type="RefSeq" id="XP_046058496.1">
    <property type="nucleotide sequence ID" value="XM_046208101.1"/>
</dbReference>
<dbReference type="Proteomes" id="UP000769157">
    <property type="component" value="Unassembled WGS sequence"/>
</dbReference>
<name>A0A9P8NXQ3_9ASCO</name>
<accession>A0A9P8NXQ3</accession>
<comment type="caution">
    <text evidence="2">The sequence shown here is derived from an EMBL/GenBank/DDBJ whole genome shotgun (WGS) entry which is preliminary data.</text>
</comment>
<dbReference type="OrthoDB" id="4068335at2759"/>
<dbReference type="GeneID" id="70238743"/>
<dbReference type="EMBL" id="JAEUBE010000487">
    <property type="protein sequence ID" value="KAH3661372.1"/>
    <property type="molecule type" value="Genomic_DNA"/>
</dbReference>
<protein>
    <submittedName>
        <fullName evidence="2">Uncharacterized protein</fullName>
    </submittedName>
</protein>